<dbReference type="PANTHER" id="PTHR13477:SF0">
    <property type="entry name" value="LARGE RIBOSOMAL SUBUNIT PROTEIN ML49"/>
    <property type="match status" value="1"/>
</dbReference>
<dbReference type="Pfam" id="PF05046">
    <property type="entry name" value="Img2"/>
    <property type="match status" value="1"/>
</dbReference>
<dbReference type="GO" id="GO:0005762">
    <property type="term" value="C:mitochondrial large ribosomal subunit"/>
    <property type="evidence" value="ECO:0007669"/>
    <property type="project" value="EnsemblFungi"/>
</dbReference>
<dbReference type="GeneID" id="5542697"/>
<keyword evidence="5" id="KW-0687">Ribonucleoprotein</keyword>
<sequence length="166" mass="19086">MIKSGSAAIKIVPRNRIAFTRFQSSLQNNVDNTTIDPQIEMKASFIERLNFFENEFVSNKEPIFPTTKDISINDLVSNSNKNFRHYSVKRSINGNLPVYSEKINGGSKIITEIRKINGNINQFKLELQEQLPNIPKDKWVIKQQSNKLIIYADVVDIVKNILSKKF</sequence>
<dbReference type="PhylomeDB" id="A7TST6"/>
<evidence type="ECO:0000313" key="8">
    <source>
        <dbReference type="Proteomes" id="UP000000267"/>
    </source>
</evidence>
<proteinExistence type="inferred from homology"/>
<name>A7TST6_VANPO</name>
<dbReference type="PANTHER" id="PTHR13477">
    <property type="entry name" value="MITOCHONDRIAL 39S RIBOSOMAL PROTEIN L49"/>
    <property type="match status" value="1"/>
</dbReference>
<dbReference type="Gene3D" id="3.30.780.10">
    <property type="entry name" value="SUI1-like domain"/>
    <property type="match status" value="1"/>
</dbReference>
<dbReference type="Proteomes" id="UP000000267">
    <property type="component" value="Unassembled WGS sequence"/>
</dbReference>
<dbReference type="EMBL" id="DS480524">
    <property type="protein sequence ID" value="EDO14664.1"/>
    <property type="molecule type" value="Genomic_DNA"/>
</dbReference>
<dbReference type="AlphaFoldDB" id="A7TST6"/>
<dbReference type="KEGG" id="vpo:Kpol_325p3"/>
<evidence type="ECO:0000256" key="4">
    <source>
        <dbReference type="ARBA" id="ARBA00023128"/>
    </source>
</evidence>
<dbReference type="FunCoup" id="A7TST6">
    <property type="interactions" value="169"/>
</dbReference>
<protein>
    <recommendedName>
        <fullName evidence="6">Large ribosomal subunit protein mL49</fullName>
    </recommendedName>
</protein>
<evidence type="ECO:0000256" key="3">
    <source>
        <dbReference type="ARBA" id="ARBA00022980"/>
    </source>
</evidence>
<dbReference type="OrthoDB" id="19439at2759"/>
<evidence type="ECO:0000256" key="1">
    <source>
        <dbReference type="ARBA" id="ARBA00004173"/>
    </source>
</evidence>
<dbReference type="HOGENOM" id="CLU_132729_1_0_1"/>
<dbReference type="InParanoid" id="A7TST6"/>
<dbReference type="GO" id="GO:0003735">
    <property type="term" value="F:structural constituent of ribosome"/>
    <property type="evidence" value="ECO:0007669"/>
    <property type="project" value="EnsemblFungi"/>
</dbReference>
<keyword evidence="4" id="KW-0496">Mitochondrion</keyword>
<comment type="similarity">
    <text evidence="2">Belongs to the mitochondrion-specific ribosomal protein mL49 family.</text>
</comment>
<evidence type="ECO:0000256" key="2">
    <source>
        <dbReference type="ARBA" id="ARBA00005677"/>
    </source>
</evidence>
<evidence type="ECO:0000313" key="7">
    <source>
        <dbReference type="EMBL" id="EDO14664.1"/>
    </source>
</evidence>
<gene>
    <name evidence="7" type="ORF">Kpol_325p3</name>
</gene>
<dbReference type="OMA" id="TVETHSH"/>
<accession>A7TST6</accession>
<reference evidence="7 8" key="1">
    <citation type="journal article" date="2007" name="Proc. Natl. Acad. Sci. U.S.A.">
        <title>Independent sorting-out of thousands of duplicated gene pairs in two yeast species descended from a whole-genome duplication.</title>
        <authorList>
            <person name="Scannell D.R."/>
            <person name="Frank A.C."/>
            <person name="Conant G.C."/>
            <person name="Byrne K.P."/>
            <person name="Woolfit M."/>
            <person name="Wolfe K.H."/>
        </authorList>
    </citation>
    <scope>NUCLEOTIDE SEQUENCE [LARGE SCALE GENOMIC DNA]</scope>
    <source>
        <strain evidence="8">ATCC 22028 / DSM 70294 / BCRC 21397 / CBS 2163 / NBRC 10782 / NRRL Y-8283 / UCD 57-17</strain>
    </source>
</reference>
<evidence type="ECO:0000256" key="5">
    <source>
        <dbReference type="ARBA" id="ARBA00023274"/>
    </source>
</evidence>
<dbReference type="RefSeq" id="XP_001642522.1">
    <property type="nucleotide sequence ID" value="XM_001642472.1"/>
</dbReference>
<comment type="subcellular location">
    <subcellularLocation>
        <location evidence="1">Mitochondrion</location>
    </subcellularLocation>
</comment>
<dbReference type="InterPro" id="IPR007740">
    <property type="entry name" value="Ribosomal_mL49"/>
</dbReference>
<keyword evidence="3" id="KW-0689">Ribosomal protein</keyword>
<organism evidence="8">
    <name type="scientific">Vanderwaltozyma polyspora (strain ATCC 22028 / DSM 70294 / BCRC 21397 / CBS 2163 / NBRC 10782 / NRRL Y-8283 / UCD 57-17)</name>
    <name type="common">Kluyveromyces polysporus</name>
    <dbReference type="NCBI Taxonomy" id="436907"/>
    <lineage>
        <taxon>Eukaryota</taxon>
        <taxon>Fungi</taxon>
        <taxon>Dikarya</taxon>
        <taxon>Ascomycota</taxon>
        <taxon>Saccharomycotina</taxon>
        <taxon>Saccharomycetes</taxon>
        <taxon>Saccharomycetales</taxon>
        <taxon>Saccharomycetaceae</taxon>
        <taxon>Vanderwaltozyma</taxon>
    </lineage>
</organism>
<keyword evidence="8" id="KW-1185">Reference proteome</keyword>
<dbReference type="eggNOG" id="KOG4034">
    <property type="taxonomic scope" value="Eukaryota"/>
</dbReference>
<evidence type="ECO:0000256" key="6">
    <source>
        <dbReference type="ARBA" id="ARBA00035191"/>
    </source>
</evidence>
<dbReference type="GO" id="GO:0006412">
    <property type="term" value="P:translation"/>
    <property type="evidence" value="ECO:0007669"/>
    <property type="project" value="InterPro"/>
</dbReference>
<dbReference type="STRING" id="436907.A7TST6"/>